<dbReference type="Pfam" id="PF25530">
    <property type="entry name" value="EF-hand_SWAP70_N"/>
    <property type="match status" value="1"/>
</dbReference>
<dbReference type="SMART" id="SM00233">
    <property type="entry name" value="PH"/>
    <property type="match status" value="1"/>
</dbReference>
<name>A0A232FHF5_9HYME</name>
<feature type="domain" description="PH" evidence="3">
    <location>
        <begin position="218"/>
        <end position="315"/>
    </location>
</feature>
<dbReference type="InterPro" id="IPR057836">
    <property type="entry name" value="EF-hand_SWAP70_N"/>
</dbReference>
<reference evidence="4 5" key="1">
    <citation type="journal article" date="2017" name="Curr. Biol.">
        <title>The Evolution of Venom by Co-option of Single-Copy Genes.</title>
        <authorList>
            <person name="Martinson E.O."/>
            <person name="Mrinalini"/>
            <person name="Kelkar Y.D."/>
            <person name="Chang C.H."/>
            <person name="Werren J.H."/>
        </authorList>
    </citation>
    <scope>NUCLEOTIDE SEQUENCE [LARGE SCALE GENOMIC DNA]</scope>
    <source>
        <strain evidence="4 5">Alberta</strain>
        <tissue evidence="4">Whole body</tissue>
    </source>
</reference>
<dbReference type="PROSITE" id="PS50003">
    <property type="entry name" value="PH_DOMAIN"/>
    <property type="match status" value="1"/>
</dbReference>
<dbReference type="STRING" id="543379.A0A232FHF5"/>
<organism evidence="4 5">
    <name type="scientific">Trichomalopsis sarcophagae</name>
    <dbReference type="NCBI Taxonomy" id="543379"/>
    <lineage>
        <taxon>Eukaryota</taxon>
        <taxon>Metazoa</taxon>
        <taxon>Ecdysozoa</taxon>
        <taxon>Arthropoda</taxon>
        <taxon>Hexapoda</taxon>
        <taxon>Insecta</taxon>
        <taxon>Pterygota</taxon>
        <taxon>Neoptera</taxon>
        <taxon>Endopterygota</taxon>
        <taxon>Hymenoptera</taxon>
        <taxon>Apocrita</taxon>
        <taxon>Proctotrupomorpha</taxon>
        <taxon>Chalcidoidea</taxon>
        <taxon>Pteromalidae</taxon>
        <taxon>Pteromalinae</taxon>
        <taxon>Trichomalopsis</taxon>
    </lineage>
</organism>
<dbReference type="InterPro" id="IPR001849">
    <property type="entry name" value="PH_domain"/>
</dbReference>
<dbReference type="OrthoDB" id="8434295at2759"/>
<evidence type="ECO:0000256" key="1">
    <source>
        <dbReference type="SAM" id="Coils"/>
    </source>
</evidence>
<evidence type="ECO:0000256" key="2">
    <source>
        <dbReference type="SAM" id="MobiDB-lite"/>
    </source>
</evidence>
<dbReference type="EMBL" id="NNAY01000187">
    <property type="protein sequence ID" value="OXU30174.1"/>
    <property type="molecule type" value="Genomic_DNA"/>
</dbReference>
<dbReference type="InterPro" id="IPR011993">
    <property type="entry name" value="PH-like_dom_sf"/>
</dbReference>
<dbReference type="Pfam" id="PF00169">
    <property type="entry name" value="PH"/>
    <property type="match status" value="1"/>
</dbReference>
<dbReference type="CDD" id="cd13273">
    <property type="entry name" value="PH_SWAP-70"/>
    <property type="match status" value="1"/>
</dbReference>
<dbReference type="InterPro" id="IPR039505">
    <property type="entry name" value="DRC1/2_N"/>
</dbReference>
<feature type="region of interest" description="Disordered" evidence="2">
    <location>
        <begin position="325"/>
        <end position="345"/>
    </location>
</feature>
<dbReference type="AlphaFoldDB" id="A0A232FHF5"/>
<dbReference type="GO" id="GO:0005634">
    <property type="term" value="C:nucleus"/>
    <property type="evidence" value="ECO:0007669"/>
    <property type="project" value="TreeGrafter"/>
</dbReference>
<evidence type="ECO:0000313" key="5">
    <source>
        <dbReference type="Proteomes" id="UP000215335"/>
    </source>
</evidence>
<dbReference type="Proteomes" id="UP000215335">
    <property type="component" value="Unassembled WGS sequence"/>
</dbReference>
<keyword evidence="1" id="KW-0175">Coiled coil</keyword>
<gene>
    <name evidence="4" type="ORF">TSAR_007627</name>
</gene>
<evidence type="ECO:0000313" key="4">
    <source>
        <dbReference type="EMBL" id="OXU30174.1"/>
    </source>
</evidence>
<evidence type="ECO:0000259" key="3">
    <source>
        <dbReference type="PROSITE" id="PS50003"/>
    </source>
</evidence>
<proteinExistence type="predicted"/>
<dbReference type="PANTHER" id="PTHR14383">
    <property type="entry name" value="SWAP-70 RECOMBINASE"/>
    <property type="match status" value="1"/>
</dbReference>
<feature type="compositionally biased region" description="Polar residues" evidence="2">
    <location>
        <begin position="325"/>
        <end position="337"/>
    </location>
</feature>
<protein>
    <recommendedName>
        <fullName evidence="3">PH domain-containing protein</fullName>
    </recommendedName>
</protein>
<dbReference type="Gene3D" id="2.30.29.30">
    <property type="entry name" value="Pleckstrin-homology domain (PH domain)/Phosphotyrosine-binding domain (PTB)"/>
    <property type="match status" value="1"/>
</dbReference>
<dbReference type="SUPFAM" id="SSF50729">
    <property type="entry name" value="PH domain-like"/>
    <property type="match status" value="1"/>
</dbReference>
<dbReference type="GO" id="GO:0005737">
    <property type="term" value="C:cytoplasm"/>
    <property type="evidence" value="ECO:0007669"/>
    <property type="project" value="TreeGrafter"/>
</dbReference>
<feature type="coiled-coil region" evidence="1">
    <location>
        <begin position="702"/>
        <end position="740"/>
    </location>
</feature>
<dbReference type="InterPro" id="IPR057837">
    <property type="entry name" value="PH_SWAP70"/>
</dbReference>
<keyword evidence="5" id="KW-1185">Reference proteome</keyword>
<comment type="caution">
    <text evidence="4">The sequence shown here is derived from an EMBL/GenBank/DDBJ whole genome shotgun (WGS) entry which is preliminary data.</text>
</comment>
<dbReference type="Pfam" id="PF14772">
    <property type="entry name" value="NYD-SP28"/>
    <property type="match status" value="1"/>
</dbReference>
<accession>A0A232FHF5</accession>
<dbReference type="PANTHER" id="PTHR14383:SF5">
    <property type="entry name" value="RUN DOMAIN-CONTAINING PROTEIN"/>
    <property type="match status" value="1"/>
</dbReference>
<sequence>MAHLLKNLTNSIWHAFHALQHDVPGIVAKSKLKVLTANIGTLMDLYSVEKGLEHYRSTQTLTFEQYIFYLQNEVFSSLTDATPIQTCRSLEEGIDEICWLVCRKIYLDRPHPIFKDHSVYQLFRIFCLLAEMEPDIMDSTYLVTMHSDEVAQVASQLVTSLGLCWDLADFSALSAAIGTFRFPTFLAVLESKYSGGGSLDIDGVTEAIDDLYQTYVEDVIKKGYLMKKGFLLPTLRYFWFVLRPGELTYYKDSQQKESSGVIALDTNCWTDAVSNGGKPDRRFILSTPEHRCIELVAEDHRGRLQWLSALQIAVQHSGEKISYQRSLANQRRSTRQASKQEKEETRLELQQERQARIAAEIQARKLEALSKEECAKVQELEDVKQKLEILLQEEKQALRDEEIVRALQARVLREEWEKREQMERLQQEQQELLELEKLKRMEFELKQQSNERQLHDAEMRLQQLESEKQSLDAELQAAREKNKLKREEAFARINTAKLNEQWRTTLRRMKCSELKEDVQHLWQDFEETLKTKDEFIKKLYDELVESDLDHRRFQEAHMMALDNIIEKGHERINYLRSNYEGMVSRIEITDVEDMKRHKIDMKESLLHLKTIIFAKSKCLEEELTEIRTRNAVNIHNIVYSKDESIHQLKRKIYPQMERLWQQSNDVITKYEKSTESKRKQYEYLKEQDDAHQVEAAQFPKLYAQLKENLETLRKNLFTLAQEREETIEDLRMQSELLTKRVCKMRQEMKMAQTIDTVQLKRLSVLSSQVIKDLEIILDKGVELQTMAKLCSNLEPDSLRVKKYSLKNLETPKELIKSNKEPFGFLKKIEGFRDHLYCIKEENSILKQERNLLVEENNRLKHCLRSYFRSISRMPTIQTLTRA</sequence>